<dbReference type="PANTHER" id="PTHR12064">
    <property type="entry name" value="METAL TRANSPORTER CNNM"/>
    <property type="match status" value="1"/>
</dbReference>
<feature type="compositionally biased region" description="Polar residues" evidence="9">
    <location>
        <begin position="509"/>
        <end position="534"/>
    </location>
</feature>
<keyword evidence="6 8" id="KW-0472">Membrane</keyword>
<evidence type="ECO:0000256" key="3">
    <source>
        <dbReference type="ARBA" id="ARBA00022737"/>
    </source>
</evidence>
<dbReference type="Gene3D" id="3.10.580.10">
    <property type="entry name" value="CBS-domain"/>
    <property type="match status" value="2"/>
</dbReference>
<feature type="compositionally biased region" description="Polar residues" evidence="9">
    <location>
        <begin position="344"/>
        <end position="359"/>
    </location>
</feature>
<evidence type="ECO:0000313" key="13">
    <source>
        <dbReference type="Proteomes" id="UP000623129"/>
    </source>
</evidence>
<organism evidence="12 13">
    <name type="scientific">Carex littledalei</name>
    <dbReference type="NCBI Taxonomy" id="544730"/>
    <lineage>
        <taxon>Eukaryota</taxon>
        <taxon>Viridiplantae</taxon>
        <taxon>Streptophyta</taxon>
        <taxon>Embryophyta</taxon>
        <taxon>Tracheophyta</taxon>
        <taxon>Spermatophyta</taxon>
        <taxon>Magnoliopsida</taxon>
        <taxon>Liliopsida</taxon>
        <taxon>Poales</taxon>
        <taxon>Cyperaceae</taxon>
        <taxon>Cyperoideae</taxon>
        <taxon>Cariceae</taxon>
        <taxon>Carex</taxon>
        <taxon>Carex subgen. Euthyceras</taxon>
    </lineage>
</organism>
<evidence type="ECO:0000256" key="10">
    <source>
        <dbReference type="SAM" id="Phobius"/>
    </source>
</evidence>
<evidence type="ECO:0000256" key="6">
    <source>
        <dbReference type="ARBA" id="ARBA00023136"/>
    </source>
</evidence>
<reference evidence="12" key="1">
    <citation type="submission" date="2020-01" db="EMBL/GenBank/DDBJ databases">
        <title>Genome sequence of Kobresia littledalei, the first chromosome-level genome in the family Cyperaceae.</title>
        <authorList>
            <person name="Qu G."/>
        </authorList>
    </citation>
    <scope>NUCLEOTIDE SEQUENCE</scope>
    <source>
        <strain evidence="12">C.B.Clarke</strain>
        <tissue evidence="12">Leaf</tissue>
    </source>
</reference>
<dbReference type="PANTHER" id="PTHR12064:SF36">
    <property type="entry name" value="DOMAIN-CONTAINING PROTEIN, PUTATIVE, EXPRESSED-RELATED"/>
    <property type="match status" value="1"/>
</dbReference>
<evidence type="ECO:0000256" key="8">
    <source>
        <dbReference type="PROSITE-ProRule" id="PRU01193"/>
    </source>
</evidence>
<dbReference type="SUPFAM" id="SSF54631">
    <property type="entry name" value="CBS-domain pair"/>
    <property type="match status" value="1"/>
</dbReference>
<evidence type="ECO:0000256" key="4">
    <source>
        <dbReference type="ARBA" id="ARBA00022989"/>
    </source>
</evidence>
<gene>
    <name evidence="12" type="ORF">FCM35_KLT14530</name>
</gene>
<keyword evidence="13" id="KW-1185">Reference proteome</keyword>
<feature type="compositionally biased region" description="Low complexity" evidence="9">
    <location>
        <begin position="535"/>
        <end position="553"/>
    </location>
</feature>
<keyword evidence="4 8" id="KW-1133">Transmembrane helix</keyword>
<feature type="transmembrane region" description="Helical" evidence="10">
    <location>
        <begin position="125"/>
        <end position="143"/>
    </location>
</feature>
<dbReference type="CDD" id="cd04590">
    <property type="entry name" value="CBS_pair_CorC_HlyC_assoc"/>
    <property type="match status" value="1"/>
</dbReference>
<protein>
    <submittedName>
        <fullName evidence="12">DUF21 domain-containing protein</fullName>
    </submittedName>
</protein>
<evidence type="ECO:0000256" key="7">
    <source>
        <dbReference type="ARBA" id="ARBA00023180"/>
    </source>
</evidence>
<feature type="transmembrane region" description="Helical" evidence="10">
    <location>
        <begin position="155"/>
        <end position="175"/>
    </location>
</feature>
<feature type="domain" description="CNNM transmembrane" evidence="11">
    <location>
        <begin position="7"/>
        <end position="219"/>
    </location>
</feature>
<evidence type="ECO:0000256" key="1">
    <source>
        <dbReference type="ARBA" id="ARBA00004141"/>
    </source>
</evidence>
<dbReference type="GO" id="GO:0005737">
    <property type="term" value="C:cytoplasm"/>
    <property type="evidence" value="ECO:0007669"/>
    <property type="project" value="TreeGrafter"/>
</dbReference>
<feature type="transmembrane region" description="Helical" evidence="10">
    <location>
        <begin position="98"/>
        <end position="119"/>
    </location>
</feature>
<dbReference type="GO" id="GO:0016020">
    <property type="term" value="C:membrane"/>
    <property type="evidence" value="ECO:0007669"/>
    <property type="project" value="UniProtKB-SubCell"/>
</dbReference>
<dbReference type="OrthoDB" id="5353557at2759"/>
<dbReference type="Proteomes" id="UP000623129">
    <property type="component" value="Unassembled WGS sequence"/>
</dbReference>
<dbReference type="FunFam" id="3.10.580.10:FF:000015">
    <property type="entry name" value="DUF21 domain-containing protein"/>
    <property type="match status" value="1"/>
</dbReference>
<keyword evidence="3" id="KW-0677">Repeat</keyword>
<keyword evidence="7" id="KW-0325">Glycoprotein</keyword>
<dbReference type="InterPro" id="IPR046342">
    <property type="entry name" value="CBS_dom_sf"/>
</dbReference>
<accession>A0A833QHI6</accession>
<dbReference type="InterPro" id="IPR044751">
    <property type="entry name" value="Ion_transp-like_CBS"/>
</dbReference>
<evidence type="ECO:0000256" key="9">
    <source>
        <dbReference type="SAM" id="MobiDB-lite"/>
    </source>
</evidence>
<evidence type="ECO:0000313" key="12">
    <source>
        <dbReference type="EMBL" id="KAF3321277.1"/>
    </source>
</evidence>
<comment type="subcellular location">
    <subcellularLocation>
        <location evidence="1">Membrane</location>
        <topology evidence="1">Multi-pass membrane protein</topology>
    </subcellularLocation>
</comment>
<sequence>MAEYTCCGPMFWLYVLICCGLVAFAGIMSGLTLGLMSLSIVDLEVLVKAGKPQDQKNAGTRVSFNNLSHSFPIPPLIPSFLVFQLIAAKILPVVKNHHLLLCTLLIGNAVAMEALPIFLDKLLPAWGAILISVTLILAFGEIIPQSICTRYGLRVGAKMAPFVRVLVVIIFPIAYPISKLLDLVLGKDHVMLMRRSELKTLVDMHGNEAGKGGELTHDETTIISGALELTLKTAKDSMTPIVETFSLDINAKLDMETMGLIMRKGHSRVPIYSGSPTNIIGLILVKNLITCRPEDEIPVRNATIRTIPRVYDDLPLYDILNEFQKGHSHMAVVVKRTKEAVGPTENNIKSNRSGNHTPVNGNGNGMINPGNSPLGGSRSNINGGDATATRQQQMRRGGRQSKNILDISNTDALPSYNLDEEVVGIITMEDVMEELLQEEILDETDEYVDVHNKIHINMLPPKKLAARSAGTTPLSQLIRKSPSASPFSPNHTITNNNDNYNNNSTNSNILPSPMTSPYLQQQHSTPSRTFTLKKSLSSSPARNSLSLSGQSSPSTQKLFLERKILLIDLCMQASVSDSDVI</sequence>
<keyword evidence="5" id="KW-0129">CBS domain</keyword>
<evidence type="ECO:0000256" key="2">
    <source>
        <dbReference type="ARBA" id="ARBA00022692"/>
    </source>
</evidence>
<keyword evidence="2 8" id="KW-0812">Transmembrane</keyword>
<feature type="transmembrane region" description="Helical" evidence="10">
    <location>
        <begin position="12"/>
        <end position="36"/>
    </location>
</feature>
<dbReference type="GO" id="GO:0030026">
    <property type="term" value="P:intracellular manganese ion homeostasis"/>
    <property type="evidence" value="ECO:0007669"/>
    <property type="project" value="TreeGrafter"/>
</dbReference>
<dbReference type="AlphaFoldDB" id="A0A833QHI6"/>
<dbReference type="EMBL" id="SWLB01000027">
    <property type="protein sequence ID" value="KAF3321277.1"/>
    <property type="molecule type" value="Genomic_DNA"/>
</dbReference>
<dbReference type="PROSITE" id="PS51846">
    <property type="entry name" value="CNNM"/>
    <property type="match status" value="1"/>
</dbReference>
<proteinExistence type="predicted"/>
<name>A0A833QHI6_9POAL</name>
<comment type="caution">
    <text evidence="12">The sequence shown here is derived from an EMBL/GenBank/DDBJ whole genome shotgun (WGS) entry which is preliminary data.</text>
</comment>
<dbReference type="InterPro" id="IPR002550">
    <property type="entry name" value="CNNM"/>
</dbReference>
<evidence type="ECO:0000259" key="11">
    <source>
        <dbReference type="PROSITE" id="PS51846"/>
    </source>
</evidence>
<dbReference type="InterPro" id="IPR045095">
    <property type="entry name" value="ACDP"/>
</dbReference>
<feature type="transmembrane region" description="Helical" evidence="10">
    <location>
        <begin position="73"/>
        <end position="91"/>
    </location>
</feature>
<dbReference type="GO" id="GO:0010960">
    <property type="term" value="P:magnesium ion homeostasis"/>
    <property type="evidence" value="ECO:0007669"/>
    <property type="project" value="InterPro"/>
</dbReference>
<feature type="compositionally biased region" description="Low complexity" evidence="9">
    <location>
        <begin position="488"/>
        <end position="508"/>
    </location>
</feature>
<feature type="region of interest" description="Disordered" evidence="9">
    <location>
        <begin position="341"/>
        <end position="403"/>
    </location>
</feature>
<evidence type="ECO:0000256" key="5">
    <source>
        <dbReference type="ARBA" id="ARBA00023122"/>
    </source>
</evidence>
<dbReference type="Pfam" id="PF01595">
    <property type="entry name" value="CNNM"/>
    <property type="match status" value="1"/>
</dbReference>
<feature type="region of interest" description="Disordered" evidence="9">
    <location>
        <begin position="470"/>
        <end position="553"/>
    </location>
</feature>